<dbReference type="Proteomes" id="UP000295706">
    <property type="component" value="Unassembled WGS sequence"/>
</dbReference>
<dbReference type="EMBL" id="SMJU01000004">
    <property type="protein sequence ID" value="TDB66865.1"/>
    <property type="molecule type" value="Genomic_DNA"/>
</dbReference>
<organism evidence="1 2">
    <name type="scientific">Arundinibacter roseus</name>
    <dbReference type="NCBI Taxonomy" id="2070510"/>
    <lineage>
        <taxon>Bacteria</taxon>
        <taxon>Pseudomonadati</taxon>
        <taxon>Bacteroidota</taxon>
        <taxon>Cytophagia</taxon>
        <taxon>Cytophagales</taxon>
        <taxon>Spirosomataceae</taxon>
        <taxon>Arundinibacter</taxon>
    </lineage>
</organism>
<comment type="caution">
    <text evidence="1">The sequence shown here is derived from an EMBL/GenBank/DDBJ whole genome shotgun (WGS) entry which is preliminary data.</text>
</comment>
<dbReference type="Gene3D" id="2.115.10.10">
    <property type="entry name" value="Tachylectin 2"/>
    <property type="match status" value="1"/>
</dbReference>
<accession>A0A4V2XAA9</accession>
<sequence>MSMLTLKLSFLNPVRGCLFSAIALLFFTTHGLAQQAYVSLDNGNLVLIDVEKCSGQIIGNTGVPMFDIAISPGGELYGNGKDNRLYKINRETAAPSLIGNLYPLPGDDFNSLVFSASGILYAASSKSSFLFSVDTTSAVTSVLGNMRFQAAGDLTFFEGNLYLAAENNNLVRVNITNPEQSVSLGRMNATSTIFGVVTIGALDCSGGKPRMYALGGNSLYEVSATNAGTSRVCSNLNLNGIIYGAASALEANTQQKAKAGRDSTIFLCETSSNFLLNTLLRSHDTGGKWLGPGNSALSADPELVIADYKPGSYEFLYVVGENDCRDTAMIRAQVGTLQPNWPADTVLCASKSWKIALPVNPDVRYRWQDGSQLPTRTIASPGFYSVEISSTCGTVNAGVQVSYEDCGACDLFLPEAFSPNKDGYNDTFEVFTTCAFTTFSMQIFNRWGEVVFETADPAVSWNGMYMESPTNSDLYTYRISYRLAYDPSEVHTRLGRVLLIR</sequence>
<dbReference type="Pfam" id="PF13585">
    <property type="entry name" value="CHU_C"/>
    <property type="match status" value="1"/>
</dbReference>
<reference evidence="1 2" key="1">
    <citation type="submission" date="2019-02" db="EMBL/GenBank/DDBJ databases">
        <title>Arundinibacter roseus gen. nov., sp. nov., a new member of the family Cytophagaceae.</title>
        <authorList>
            <person name="Szuroczki S."/>
            <person name="Khayer B."/>
            <person name="Sproer C."/>
            <person name="Toumi M."/>
            <person name="Szabo A."/>
            <person name="Felfoldi T."/>
            <person name="Schumann P."/>
            <person name="Toth E."/>
        </authorList>
    </citation>
    <scope>NUCLEOTIDE SEQUENCE [LARGE SCALE GENOMIC DNA]</scope>
    <source>
        <strain evidence="1 2">DMA-k-7a</strain>
    </source>
</reference>
<proteinExistence type="predicted"/>
<dbReference type="NCBIfam" id="TIGR04131">
    <property type="entry name" value="Bac_Flav_CTERM"/>
    <property type="match status" value="1"/>
</dbReference>
<dbReference type="InterPro" id="IPR026341">
    <property type="entry name" value="T9SS_type_B"/>
</dbReference>
<dbReference type="OrthoDB" id="631648at2"/>
<keyword evidence="2" id="KW-1185">Reference proteome</keyword>
<gene>
    <name evidence="1" type="ORF">EZE20_06995</name>
</gene>
<name>A0A4V2XAA9_9BACT</name>
<protein>
    <submittedName>
        <fullName evidence="1">Gliding motility-associated C-terminal domain-containing protein</fullName>
    </submittedName>
</protein>
<dbReference type="SUPFAM" id="SSF63829">
    <property type="entry name" value="Calcium-dependent phosphotriesterase"/>
    <property type="match status" value="1"/>
</dbReference>
<evidence type="ECO:0000313" key="1">
    <source>
        <dbReference type="EMBL" id="TDB66865.1"/>
    </source>
</evidence>
<evidence type="ECO:0000313" key="2">
    <source>
        <dbReference type="Proteomes" id="UP000295706"/>
    </source>
</evidence>
<dbReference type="AlphaFoldDB" id="A0A4V2XAA9"/>